<keyword evidence="3" id="KW-0804">Transcription</keyword>
<evidence type="ECO:0000256" key="4">
    <source>
        <dbReference type="SAM" id="MobiDB-lite"/>
    </source>
</evidence>
<keyword evidence="7" id="KW-1185">Reference proteome</keyword>
<dbReference type="PANTHER" id="PTHR43436:SF1">
    <property type="entry name" value="TRANSCRIPTIONAL REGULATORY PROTEIN"/>
    <property type="match status" value="1"/>
</dbReference>
<reference evidence="6 7" key="1">
    <citation type="journal article" date="2021" name="Genome Biol. Evol.">
        <title>The evolution of interdependence in a four-way mealybug symbiosis.</title>
        <authorList>
            <person name="Garber A.I."/>
            <person name="Kupper M."/>
            <person name="Laetsch D.R."/>
            <person name="Weldon S.R."/>
            <person name="Ladinsky M.S."/>
            <person name="Bjorkman P.J."/>
            <person name="McCutcheon J.P."/>
        </authorList>
    </citation>
    <scope>NUCLEOTIDE SEQUENCE [LARGE SCALE GENOMIC DNA]</scope>
    <source>
        <strain evidence="6">SOD</strain>
    </source>
</reference>
<dbReference type="Gene3D" id="1.10.10.60">
    <property type="entry name" value="Homeodomain-like"/>
    <property type="match status" value="2"/>
</dbReference>
<keyword evidence="2" id="KW-0238">DNA-binding</keyword>
<name>A0ABS5YIF7_9GAMM</name>
<dbReference type="Proteomes" id="UP000811282">
    <property type="component" value="Unassembled WGS sequence"/>
</dbReference>
<evidence type="ECO:0000256" key="1">
    <source>
        <dbReference type="ARBA" id="ARBA00023015"/>
    </source>
</evidence>
<dbReference type="SMART" id="SM00342">
    <property type="entry name" value="HTH_ARAC"/>
    <property type="match status" value="1"/>
</dbReference>
<dbReference type="PROSITE" id="PS00041">
    <property type="entry name" value="HTH_ARAC_FAMILY_1"/>
    <property type="match status" value="1"/>
</dbReference>
<organism evidence="6 7">
    <name type="scientific">Candidatus Sodalis endolongispinus</name>
    <dbReference type="NCBI Taxonomy" id="2812662"/>
    <lineage>
        <taxon>Bacteria</taxon>
        <taxon>Pseudomonadati</taxon>
        <taxon>Pseudomonadota</taxon>
        <taxon>Gammaproteobacteria</taxon>
        <taxon>Enterobacterales</taxon>
        <taxon>Bruguierivoracaceae</taxon>
        <taxon>Sodalis</taxon>
    </lineage>
</organism>
<dbReference type="PROSITE" id="PS01124">
    <property type="entry name" value="HTH_ARAC_FAMILY_2"/>
    <property type="match status" value="1"/>
</dbReference>
<keyword evidence="1" id="KW-0805">Transcription regulation</keyword>
<dbReference type="PANTHER" id="PTHR43436">
    <property type="entry name" value="ARAC-FAMILY TRANSCRIPTIONAL REGULATOR"/>
    <property type="match status" value="1"/>
</dbReference>
<feature type="region of interest" description="Disordered" evidence="4">
    <location>
        <begin position="124"/>
        <end position="145"/>
    </location>
</feature>
<comment type="caution">
    <text evidence="6">The sequence shown here is derived from an EMBL/GenBank/DDBJ whole genome shotgun (WGS) entry which is preliminary data.</text>
</comment>
<feature type="domain" description="HTH araC/xylS-type" evidence="5">
    <location>
        <begin position="33"/>
        <end position="131"/>
    </location>
</feature>
<sequence length="145" mass="16489">MALSELYYWLLTGPHGGHILNMTLERGHLERVIRAIQQLRARFAEPIRIESLADAAGMSLSTFHRQFKAVTAMSPLQYQKQLRLLEGRRLLVSERKNVETAAYANGYESPSQFSREYRRMFGLSPKRDARSTQAGALPPAWPTEG</sequence>
<dbReference type="InterPro" id="IPR018060">
    <property type="entry name" value="HTH_AraC"/>
</dbReference>
<dbReference type="EMBL" id="JAFJYC010000003">
    <property type="protein sequence ID" value="MBT9433451.1"/>
    <property type="molecule type" value="Genomic_DNA"/>
</dbReference>
<dbReference type="RefSeq" id="WP_215671347.1">
    <property type="nucleotide sequence ID" value="NZ_JAFJYC010000003.1"/>
</dbReference>
<evidence type="ECO:0000313" key="7">
    <source>
        <dbReference type="Proteomes" id="UP000811282"/>
    </source>
</evidence>
<protein>
    <submittedName>
        <fullName evidence="6">Helix-turn-helix transcriptional regulator</fullName>
    </submittedName>
</protein>
<accession>A0ABS5YIF7</accession>
<evidence type="ECO:0000313" key="6">
    <source>
        <dbReference type="EMBL" id="MBT9433451.1"/>
    </source>
</evidence>
<evidence type="ECO:0000256" key="3">
    <source>
        <dbReference type="ARBA" id="ARBA00023163"/>
    </source>
</evidence>
<dbReference type="InterPro" id="IPR009057">
    <property type="entry name" value="Homeodomain-like_sf"/>
</dbReference>
<dbReference type="Pfam" id="PF12833">
    <property type="entry name" value="HTH_18"/>
    <property type="match status" value="1"/>
</dbReference>
<evidence type="ECO:0000259" key="5">
    <source>
        <dbReference type="PROSITE" id="PS01124"/>
    </source>
</evidence>
<gene>
    <name evidence="6" type="ORF">JZM24_17610</name>
</gene>
<evidence type="ECO:0000256" key="2">
    <source>
        <dbReference type="ARBA" id="ARBA00023125"/>
    </source>
</evidence>
<dbReference type="InterPro" id="IPR018062">
    <property type="entry name" value="HTH_AraC-typ_CS"/>
</dbReference>
<dbReference type="SUPFAM" id="SSF46689">
    <property type="entry name" value="Homeodomain-like"/>
    <property type="match status" value="2"/>
</dbReference>
<proteinExistence type="predicted"/>